<reference evidence="1 2" key="1">
    <citation type="submission" date="2023-07" db="EMBL/GenBank/DDBJ databases">
        <title>Sequencing the genomes of 1000 actinobacteria strains.</title>
        <authorList>
            <person name="Klenk H.-P."/>
        </authorList>
    </citation>
    <scope>NUCLEOTIDE SEQUENCE [LARGE SCALE GENOMIC DNA]</scope>
    <source>
        <strain evidence="1 2">DSM 45805</strain>
    </source>
</reference>
<keyword evidence="2" id="KW-1185">Reference proteome</keyword>
<protein>
    <recommendedName>
        <fullName evidence="3">ATP-cone domain-containing protein</fullName>
    </recommendedName>
</protein>
<name>A0ABU0F586_9PSEU</name>
<proteinExistence type="predicted"/>
<evidence type="ECO:0008006" key="3">
    <source>
        <dbReference type="Google" id="ProtNLM"/>
    </source>
</evidence>
<evidence type="ECO:0000313" key="2">
    <source>
        <dbReference type="Proteomes" id="UP001229651"/>
    </source>
</evidence>
<gene>
    <name evidence="1" type="ORF">FB470_006488</name>
</gene>
<accession>A0ABU0F586</accession>
<dbReference type="Proteomes" id="UP001229651">
    <property type="component" value="Unassembled WGS sequence"/>
</dbReference>
<evidence type="ECO:0000313" key="1">
    <source>
        <dbReference type="EMBL" id="MDQ0382494.1"/>
    </source>
</evidence>
<comment type="caution">
    <text evidence="1">The sequence shown here is derived from an EMBL/GenBank/DDBJ whole genome shotgun (WGS) entry which is preliminary data.</text>
</comment>
<organism evidence="1 2">
    <name type="scientific">Amycolatopsis thermophila</name>
    <dbReference type="NCBI Taxonomy" id="206084"/>
    <lineage>
        <taxon>Bacteria</taxon>
        <taxon>Bacillati</taxon>
        <taxon>Actinomycetota</taxon>
        <taxon>Actinomycetes</taxon>
        <taxon>Pseudonocardiales</taxon>
        <taxon>Pseudonocardiaceae</taxon>
        <taxon>Amycolatopsis</taxon>
    </lineage>
</organism>
<sequence>MDGDVSVEPKIVIKRQRGRITEVDEMVISLAAKAW</sequence>
<dbReference type="EMBL" id="JAUSUT010000001">
    <property type="protein sequence ID" value="MDQ0382494.1"/>
    <property type="molecule type" value="Genomic_DNA"/>
</dbReference>